<keyword evidence="1" id="KW-1133">Transmembrane helix</keyword>
<gene>
    <name evidence="2" type="ORF">A5760_15700</name>
</gene>
<dbReference type="OrthoDB" id="4753130at2"/>
<keyword evidence="1" id="KW-0472">Membrane</keyword>
<accession>A0A1A0VEV6</accession>
<sequence length="86" mass="9140">MNTRYRAMLELGLAGVGLVCSGLTWWHSHHTVTVAPIADGQPSTTSLLYDPQLLLLTLVLLTGAGVLAVVGTARLRRARSRAKASS</sequence>
<evidence type="ECO:0000313" key="3">
    <source>
        <dbReference type="Proteomes" id="UP000091914"/>
    </source>
</evidence>
<feature type="transmembrane region" description="Helical" evidence="1">
    <location>
        <begin position="53"/>
        <end position="73"/>
    </location>
</feature>
<evidence type="ECO:0000313" key="2">
    <source>
        <dbReference type="EMBL" id="OBB81741.1"/>
    </source>
</evidence>
<dbReference type="EMBL" id="LZSX01000074">
    <property type="protein sequence ID" value="OBB81741.1"/>
    <property type="molecule type" value="Genomic_DNA"/>
</dbReference>
<organism evidence="2 3">
    <name type="scientific">Mycobacterium colombiense</name>
    <dbReference type="NCBI Taxonomy" id="339268"/>
    <lineage>
        <taxon>Bacteria</taxon>
        <taxon>Bacillati</taxon>
        <taxon>Actinomycetota</taxon>
        <taxon>Actinomycetes</taxon>
        <taxon>Mycobacteriales</taxon>
        <taxon>Mycobacteriaceae</taxon>
        <taxon>Mycobacterium</taxon>
        <taxon>Mycobacterium avium complex (MAC)</taxon>
    </lineage>
</organism>
<dbReference type="AlphaFoldDB" id="A0A1A0VEV6"/>
<evidence type="ECO:0008006" key="4">
    <source>
        <dbReference type="Google" id="ProtNLM"/>
    </source>
</evidence>
<reference evidence="2 3" key="1">
    <citation type="submission" date="2016-06" db="EMBL/GenBank/DDBJ databases">
        <authorList>
            <person name="Kjaerup R.B."/>
            <person name="Dalgaard T.S."/>
            <person name="Juul-Madsen H.R."/>
        </authorList>
    </citation>
    <scope>NUCLEOTIDE SEQUENCE [LARGE SCALE GENOMIC DNA]</scope>
    <source>
        <strain evidence="2 3">852002-51834_SCH5396731</strain>
    </source>
</reference>
<name>A0A1A0VEV6_9MYCO</name>
<evidence type="ECO:0000256" key="1">
    <source>
        <dbReference type="SAM" id="Phobius"/>
    </source>
</evidence>
<dbReference type="Proteomes" id="UP000091914">
    <property type="component" value="Unassembled WGS sequence"/>
</dbReference>
<keyword evidence="1" id="KW-0812">Transmembrane</keyword>
<feature type="transmembrane region" description="Helical" evidence="1">
    <location>
        <begin position="7"/>
        <end position="26"/>
    </location>
</feature>
<proteinExistence type="predicted"/>
<protein>
    <recommendedName>
        <fullName evidence="4">Transmembrane protein</fullName>
    </recommendedName>
</protein>
<dbReference type="RefSeq" id="WP_064883000.1">
    <property type="nucleotide sequence ID" value="NZ_LZSX01000074.1"/>
</dbReference>
<comment type="caution">
    <text evidence="2">The sequence shown here is derived from an EMBL/GenBank/DDBJ whole genome shotgun (WGS) entry which is preliminary data.</text>
</comment>